<dbReference type="PANTHER" id="PTHR47926:SF450">
    <property type="entry name" value="DYW DOMAIN-CONTAINING PROTEIN"/>
    <property type="match status" value="1"/>
</dbReference>
<organism evidence="1 2">
    <name type="scientific">Anisodus acutangulus</name>
    <dbReference type="NCBI Taxonomy" id="402998"/>
    <lineage>
        <taxon>Eukaryota</taxon>
        <taxon>Viridiplantae</taxon>
        <taxon>Streptophyta</taxon>
        <taxon>Embryophyta</taxon>
        <taxon>Tracheophyta</taxon>
        <taxon>Spermatophyta</taxon>
        <taxon>Magnoliopsida</taxon>
        <taxon>eudicotyledons</taxon>
        <taxon>Gunneridae</taxon>
        <taxon>Pentapetalae</taxon>
        <taxon>asterids</taxon>
        <taxon>lamiids</taxon>
        <taxon>Solanales</taxon>
        <taxon>Solanaceae</taxon>
        <taxon>Solanoideae</taxon>
        <taxon>Hyoscyameae</taxon>
        <taxon>Anisodus</taxon>
    </lineage>
</organism>
<evidence type="ECO:0000313" key="2">
    <source>
        <dbReference type="Proteomes" id="UP001152561"/>
    </source>
</evidence>
<dbReference type="EMBL" id="JAJAGQ010000019">
    <property type="protein sequence ID" value="KAJ8533624.1"/>
    <property type="molecule type" value="Genomic_DNA"/>
</dbReference>
<dbReference type="Proteomes" id="UP001152561">
    <property type="component" value="Unassembled WGS sequence"/>
</dbReference>
<dbReference type="GO" id="GO:0003723">
    <property type="term" value="F:RNA binding"/>
    <property type="evidence" value="ECO:0007669"/>
    <property type="project" value="InterPro"/>
</dbReference>
<dbReference type="InterPro" id="IPR046960">
    <property type="entry name" value="PPR_At4g14850-like_plant"/>
</dbReference>
<evidence type="ECO:0000313" key="1">
    <source>
        <dbReference type="EMBL" id="KAJ8533624.1"/>
    </source>
</evidence>
<accession>A0A9Q1LEG1</accession>
<proteinExistence type="predicted"/>
<dbReference type="GO" id="GO:0009451">
    <property type="term" value="P:RNA modification"/>
    <property type="evidence" value="ECO:0007669"/>
    <property type="project" value="InterPro"/>
</dbReference>
<dbReference type="OrthoDB" id="185373at2759"/>
<dbReference type="FunFam" id="1.25.40.10:FF:001630">
    <property type="entry name" value="Pentatricopeptide repeat-containing protein At5g43790"/>
    <property type="match status" value="1"/>
</dbReference>
<comment type="caution">
    <text evidence="1">The sequence shown here is derived from an EMBL/GenBank/DDBJ whole genome shotgun (WGS) entry which is preliminary data.</text>
</comment>
<protein>
    <recommendedName>
        <fullName evidence="3">Pentatricopeptide repeat-containing protein</fullName>
    </recommendedName>
</protein>
<dbReference type="PANTHER" id="PTHR47926">
    <property type="entry name" value="PENTATRICOPEPTIDE REPEAT-CONTAINING PROTEIN"/>
    <property type="match status" value="1"/>
</dbReference>
<sequence length="246" mass="27615">MLRVKNSKAPISAPPLANTATCGHHRQDVGMIRIGVEFCRVINPVPVHHQKERKKDDQTHFALALYTRILTQTTRIPNSYTYPSLFKACSSQPWLQHGRALHTHVLKFLELPYDHFVQASLLNFYSKCGELGVSRFLFDQITKPDLASWNSILTAYAHNTSVEYEASPDNAYDSTNLSLEALLLFSQMQKSLTRPNEVSVVALISSCADVGALSQGLWAHSYVLSNGLKLNRSNVVFRLNQLPKYG</sequence>
<reference evidence="2" key="1">
    <citation type="journal article" date="2023" name="Proc. Natl. Acad. Sci. U.S.A.">
        <title>Genomic and structural basis for evolution of tropane alkaloid biosynthesis.</title>
        <authorList>
            <person name="Wanga Y.-J."/>
            <person name="Taina T."/>
            <person name="Yua J.-Y."/>
            <person name="Lia J."/>
            <person name="Xua B."/>
            <person name="Chenc J."/>
            <person name="D'Auriad J.C."/>
            <person name="Huanga J.-P."/>
            <person name="Huanga S.-X."/>
        </authorList>
    </citation>
    <scope>NUCLEOTIDE SEQUENCE [LARGE SCALE GENOMIC DNA]</scope>
    <source>
        <strain evidence="2">cv. KIB-2019</strain>
    </source>
</reference>
<dbReference type="Gene3D" id="1.25.40.10">
    <property type="entry name" value="Tetratricopeptide repeat domain"/>
    <property type="match status" value="1"/>
</dbReference>
<dbReference type="InterPro" id="IPR011990">
    <property type="entry name" value="TPR-like_helical_dom_sf"/>
</dbReference>
<keyword evidence="2" id="KW-1185">Reference proteome</keyword>
<gene>
    <name evidence="1" type="ORF">K7X08_006948</name>
</gene>
<name>A0A9Q1LEG1_9SOLA</name>
<dbReference type="AlphaFoldDB" id="A0A9Q1LEG1"/>
<evidence type="ECO:0008006" key="3">
    <source>
        <dbReference type="Google" id="ProtNLM"/>
    </source>
</evidence>